<feature type="transmembrane region" description="Helical" evidence="9">
    <location>
        <begin position="264"/>
        <end position="281"/>
    </location>
</feature>
<evidence type="ECO:0000256" key="3">
    <source>
        <dbReference type="ARBA" id="ARBA00022475"/>
    </source>
</evidence>
<evidence type="ECO:0000256" key="1">
    <source>
        <dbReference type="ARBA" id="ARBA00004651"/>
    </source>
</evidence>
<reference evidence="10" key="1">
    <citation type="submission" date="2022-12" db="EMBL/GenBank/DDBJ databases">
        <authorList>
            <person name="Krivoruchko A.V."/>
            <person name="Elkin A."/>
        </authorList>
    </citation>
    <scope>NUCLEOTIDE SEQUENCE</scope>
    <source>
        <strain evidence="10">IEGM 1388</strain>
    </source>
</reference>
<keyword evidence="4" id="KW-0997">Cell inner membrane</keyword>
<feature type="transmembrane region" description="Helical" evidence="9">
    <location>
        <begin position="90"/>
        <end position="108"/>
    </location>
</feature>
<gene>
    <name evidence="10" type="ORF">O4213_15755</name>
</gene>
<feature type="transmembrane region" description="Helical" evidence="9">
    <location>
        <begin position="236"/>
        <end position="258"/>
    </location>
</feature>
<proteinExistence type="predicted"/>
<evidence type="ECO:0000256" key="8">
    <source>
        <dbReference type="SAM" id="MobiDB-lite"/>
    </source>
</evidence>
<sequence>MSVVTTEKNTPDVEGRGGGSGGRTQLIKWFGFGNISAVYLLAVIIVVFGIWAPDTFLTKDTLLQIVNQNAVMAILALSLVVPLSAHVFDLSIGAMLGLAAAIVAILMTTTSLPVFVIILLALATGVVVGLVNAFFVVTLKVESLIATLASAALIEALVVWMTDEQVVTGGRLFGSFGSLATASLFGITVPVLFAIVIALAIWWLMEHTASGRRIYATGFNEPAARLAGVRTTRLRFIALMISAVIAGIAGITLVAQVSSASPDLGPPYLLNAFAAAFLGSSQLRGGRFNAFGTLLAVILLGTGQVGLSLVSAPVWASSVFTGSVLLAALALRSAHSDRKGG</sequence>
<evidence type="ECO:0000313" key="10">
    <source>
        <dbReference type="EMBL" id="MCZ4551447.1"/>
    </source>
</evidence>
<accession>A0ABT4MWT8</accession>
<feature type="transmembrane region" description="Helical" evidence="9">
    <location>
        <begin position="114"/>
        <end position="137"/>
    </location>
</feature>
<feature type="transmembrane region" description="Helical" evidence="9">
    <location>
        <begin position="144"/>
        <end position="162"/>
    </location>
</feature>
<dbReference type="Pfam" id="PF02653">
    <property type="entry name" value="BPD_transp_2"/>
    <property type="match status" value="1"/>
</dbReference>
<feature type="transmembrane region" description="Helical" evidence="9">
    <location>
        <begin position="182"/>
        <end position="205"/>
    </location>
</feature>
<evidence type="ECO:0000256" key="6">
    <source>
        <dbReference type="ARBA" id="ARBA00022989"/>
    </source>
</evidence>
<dbReference type="Proteomes" id="UP001067235">
    <property type="component" value="Unassembled WGS sequence"/>
</dbReference>
<evidence type="ECO:0000256" key="7">
    <source>
        <dbReference type="ARBA" id="ARBA00023136"/>
    </source>
</evidence>
<feature type="transmembrane region" description="Helical" evidence="9">
    <location>
        <begin position="65"/>
        <end position="83"/>
    </location>
</feature>
<keyword evidence="5 9" id="KW-0812">Transmembrane</keyword>
<organism evidence="10 11">
    <name type="scientific">Gordonia rubripertincta</name>
    <name type="common">Rhodococcus corallinus</name>
    <dbReference type="NCBI Taxonomy" id="36822"/>
    <lineage>
        <taxon>Bacteria</taxon>
        <taxon>Bacillati</taxon>
        <taxon>Actinomycetota</taxon>
        <taxon>Actinomycetes</taxon>
        <taxon>Mycobacteriales</taxon>
        <taxon>Gordoniaceae</taxon>
        <taxon>Gordonia</taxon>
    </lineage>
</organism>
<dbReference type="PANTHER" id="PTHR32196">
    <property type="entry name" value="ABC TRANSPORTER PERMEASE PROTEIN YPHD-RELATED-RELATED"/>
    <property type="match status" value="1"/>
</dbReference>
<comment type="subcellular location">
    <subcellularLocation>
        <location evidence="1">Cell membrane</location>
        <topology evidence="1">Multi-pass membrane protein</topology>
    </subcellularLocation>
</comment>
<dbReference type="EMBL" id="JAPWIE010000004">
    <property type="protein sequence ID" value="MCZ4551447.1"/>
    <property type="molecule type" value="Genomic_DNA"/>
</dbReference>
<dbReference type="RefSeq" id="WP_301572281.1">
    <property type="nucleotide sequence ID" value="NZ_JAPWIE010000004.1"/>
</dbReference>
<dbReference type="InterPro" id="IPR037294">
    <property type="entry name" value="ABC_BtuC-like"/>
</dbReference>
<keyword evidence="7 9" id="KW-0472">Membrane</keyword>
<evidence type="ECO:0000256" key="5">
    <source>
        <dbReference type="ARBA" id="ARBA00022692"/>
    </source>
</evidence>
<feature type="transmembrane region" description="Helical" evidence="9">
    <location>
        <begin position="29"/>
        <end position="53"/>
    </location>
</feature>
<name>A0ABT4MWT8_GORRU</name>
<evidence type="ECO:0000313" key="11">
    <source>
        <dbReference type="Proteomes" id="UP001067235"/>
    </source>
</evidence>
<keyword evidence="3" id="KW-1003">Cell membrane</keyword>
<dbReference type="InterPro" id="IPR001851">
    <property type="entry name" value="ABC_transp_permease"/>
</dbReference>
<dbReference type="PANTHER" id="PTHR32196:SF21">
    <property type="entry name" value="ABC TRANSPORTER PERMEASE PROTEIN YPHD-RELATED"/>
    <property type="match status" value="1"/>
</dbReference>
<comment type="caution">
    <text evidence="10">The sequence shown here is derived from an EMBL/GenBank/DDBJ whole genome shotgun (WGS) entry which is preliminary data.</text>
</comment>
<protein>
    <submittedName>
        <fullName evidence="10">ABC transporter permease</fullName>
    </submittedName>
</protein>
<keyword evidence="11" id="KW-1185">Reference proteome</keyword>
<keyword evidence="6 9" id="KW-1133">Transmembrane helix</keyword>
<dbReference type="CDD" id="cd06579">
    <property type="entry name" value="TM_PBP1_transp_AraH_like"/>
    <property type="match status" value="1"/>
</dbReference>
<dbReference type="Gene3D" id="1.10.3470.10">
    <property type="entry name" value="ABC transporter involved in vitamin B12 uptake, BtuC"/>
    <property type="match status" value="1"/>
</dbReference>
<keyword evidence="2" id="KW-0813">Transport</keyword>
<feature type="region of interest" description="Disordered" evidence="8">
    <location>
        <begin position="1"/>
        <end position="20"/>
    </location>
</feature>
<evidence type="ECO:0000256" key="2">
    <source>
        <dbReference type="ARBA" id="ARBA00022448"/>
    </source>
</evidence>
<feature type="transmembrane region" description="Helical" evidence="9">
    <location>
        <begin position="288"/>
        <end position="307"/>
    </location>
</feature>
<evidence type="ECO:0000256" key="4">
    <source>
        <dbReference type="ARBA" id="ARBA00022519"/>
    </source>
</evidence>
<evidence type="ECO:0000256" key="9">
    <source>
        <dbReference type="SAM" id="Phobius"/>
    </source>
</evidence>
<feature type="transmembrane region" description="Helical" evidence="9">
    <location>
        <begin position="313"/>
        <end position="331"/>
    </location>
</feature>